<name>A0AAE1AW51_9GAST</name>
<keyword evidence="3" id="KW-1185">Reference proteome</keyword>
<evidence type="ECO:0000313" key="3">
    <source>
        <dbReference type="Proteomes" id="UP001283361"/>
    </source>
</evidence>
<sequence length="115" mass="13234">MTISIPKEKNKISDTGKEDSKGRNEELRVVAEARSCGKKIFQRRVDRSQLISETAAARPPVMRCRCIYESAEAQSWSRGAPRLAHRKPCFGIRKFHFYPTMQQSESCELRFRGLT</sequence>
<reference evidence="2" key="1">
    <citation type="journal article" date="2023" name="G3 (Bethesda)">
        <title>A reference genome for the long-term kleptoplast-retaining sea slug Elysia crispata morphotype clarki.</title>
        <authorList>
            <person name="Eastman K.E."/>
            <person name="Pendleton A.L."/>
            <person name="Shaikh M.A."/>
            <person name="Suttiyut T."/>
            <person name="Ogas R."/>
            <person name="Tomko P."/>
            <person name="Gavelis G."/>
            <person name="Widhalm J.R."/>
            <person name="Wisecaver J.H."/>
        </authorList>
    </citation>
    <scope>NUCLEOTIDE SEQUENCE</scope>
    <source>
        <strain evidence="2">ECLA1</strain>
    </source>
</reference>
<proteinExistence type="predicted"/>
<accession>A0AAE1AW51</accession>
<dbReference type="AlphaFoldDB" id="A0AAE1AW51"/>
<feature type="region of interest" description="Disordered" evidence="1">
    <location>
        <begin position="1"/>
        <end position="23"/>
    </location>
</feature>
<comment type="caution">
    <text evidence="2">The sequence shown here is derived from an EMBL/GenBank/DDBJ whole genome shotgun (WGS) entry which is preliminary data.</text>
</comment>
<organism evidence="2 3">
    <name type="scientific">Elysia crispata</name>
    <name type="common">lettuce slug</name>
    <dbReference type="NCBI Taxonomy" id="231223"/>
    <lineage>
        <taxon>Eukaryota</taxon>
        <taxon>Metazoa</taxon>
        <taxon>Spiralia</taxon>
        <taxon>Lophotrochozoa</taxon>
        <taxon>Mollusca</taxon>
        <taxon>Gastropoda</taxon>
        <taxon>Heterobranchia</taxon>
        <taxon>Euthyneura</taxon>
        <taxon>Panpulmonata</taxon>
        <taxon>Sacoglossa</taxon>
        <taxon>Placobranchoidea</taxon>
        <taxon>Plakobranchidae</taxon>
        <taxon>Elysia</taxon>
    </lineage>
</organism>
<evidence type="ECO:0000256" key="1">
    <source>
        <dbReference type="SAM" id="MobiDB-lite"/>
    </source>
</evidence>
<dbReference type="EMBL" id="JAWDGP010001087">
    <property type="protein sequence ID" value="KAK3794890.1"/>
    <property type="molecule type" value="Genomic_DNA"/>
</dbReference>
<dbReference type="Proteomes" id="UP001283361">
    <property type="component" value="Unassembled WGS sequence"/>
</dbReference>
<evidence type="ECO:0000313" key="2">
    <source>
        <dbReference type="EMBL" id="KAK3794890.1"/>
    </source>
</evidence>
<gene>
    <name evidence="2" type="ORF">RRG08_001038</name>
</gene>
<protein>
    <submittedName>
        <fullName evidence="2">Uncharacterized protein</fullName>
    </submittedName>
</protein>